<dbReference type="Gene3D" id="3.40.50.150">
    <property type="entry name" value="Vaccinia Virus protein VP39"/>
    <property type="match status" value="1"/>
</dbReference>
<organism evidence="4 5">
    <name type="scientific">Sphaceloma murrayae</name>
    <dbReference type="NCBI Taxonomy" id="2082308"/>
    <lineage>
        <taxon>Eukaryota</taxon>
        <taxon>Fungi</taxon>
        <taxon>Dikarya</taxon>
        <taxon>Ascomycota</taxon>
        <taxon>Pezizomycotina</taxon>
        <taxon>Dothideomycetes</taxon>
        <taxon>Dothideomycetidae</taxon>
        <taxon>Myriangiales</taxon>
        <taxon>Elsinoaceae</taxon>
        <taxon>Sphaceloma</taxon>
    </lineage>
</organism>
<dbReference type="PANTHER" id="PTHR43861">
    <property type="entry name" value="TRANS-ACONITATE 2-METHYLTRANSFERASE-RELATED"/>
    <property type="match status" value="1"/>
</dbReference>
<evidence type="ECO:0000256" key="1">
    <source>
        <dbReference type="ARBA" id="ARBA00022603"/>
    </source>
</evidence>
<dbReference type="InterPro" id="IPR041698">
    <property type="entry name" value="Methyltransf_25"/>
</dbReference>
<keyword evidence="1" id="KW-0489">Methyltransferase</keyword>
<keyword evidence="5" id="KW-1185">Reference proteome</keyword>
<dbReference type="GO" id="GO:0008168">
    <property type="term" value="F:methyltransferase activity"/>
    <property type="evidence" value="ECO:0007669"/>
    <property type="project" value="UniProtKB-KW"/>
</dbReference>
<dbReference type="AlphaFoldDB" id="A0A2K1QIV4"/>
<evidence type="ECO:0000256" key="2">
    <source>
        <dbReference type="ARBA" id="ARBA00022679"/>
    </source>
</evidence>
<evidence type="ECO:0000313" key="5">
    <source>
        <dbReference type="Proteomes" id="UP000243797"/>
    </source>
</evidence>
<gene>
    <name evidence="4" type="ORF">CAC42_2333</name>
</gene>
<reference evidence="4 5" key="1">
    <citation type="submission" date="2017-06" db="EMBL/GenBank/DDBJ databases">
        <title>Draft genome sequence of a variant of Elsinoe murrayae.</title>
        <authorList>
            <person name="Cheng Q."/>
        </authorList>
    </citation>
    <scope>NUCLEOTIDE SEQUENCE [LARGE SCALE GENOMIC DNA]</scope>
    <source>
        <strain evidence="4 5">CQ-2017a</strain>
    </source>
</reference>
<evidence type="ECO:0000259" key="3">
    <source>
        <dbReference type="Pfam" id="PF13649"/>
    </source>
</evidence>
<sequence length="225" mass="25047">MADSKTVNSTAYDSLAAWYLQWTTSTPSPRQRYIRSLLSLVRSRPHILELGCGPGIPVLRLLLDEGCSVVANDISSVQIGMARERCPTATFVPGDMTRLDFEKESFDGAICFFAIFHLPRGEQKGMLRRIFDWIRPGGVFVVNFATVDEEEIHGEMMGRGMFWSSFGVEESRGMLKEVGFEVVQCEEVVAGDGELEEGDPDYGTSFAWMLARKPGEMQSTNAKGQ</sequence>
<dbReference type="Proteomes" id="UP000243797">
    <property type="component" value="Unassembled WGS sequence"/>
</dbReference>
<accession>A0A2K1QIV4</accession>
<dbReference type="EMBL" id="NKHZ01000081">
    <property type="protein sequence ID" value="PNS15104.1"/>
    <property type="molecule type" value="Genomic_DNA"/>
</dbReference>
<dbReference type="OrthoDB" id="540004at2759"/>
<dbReference type="InParanoid" id="A0A2K1QIV4"/>
<dbReference type="GO" id="GO:0032259">
    <property type="term" value="P:methylation"/>
    <property type="evidence" value="ECO:0007669"/>
    <property type="project" value="UniProtKB-KW"/>
</dbReference>
<dbReference type="CDD" id="cd02440">
    <property type="entry name" value="AdoMet_MTases"/>
    <property type="match status" value="1"/>
</dbReference>
<comment type="caution">
    <text evidence="4">The sequence shown here is derived from an EMBL/GenBank/DDBJ whole genome shotgun (WGS) entry which is preliminary data.</text>
</comment>
<dbReference type="InterPro" id="IPR029063">
    <property type="entry name" value="SAM-dependent_MTases_sf"/>
</dbReference>
<feature type="domain" description="Methyltransferase" evidence="3">
    <location>
        <begin position="47"/>
        <end position="138"/>
    </location>
</feature>
<name>A0A2K1QIV4_9PEZI</name>
<dbReference type="Pfam" id="PF13649">
    <property type="entry name" value="Methyltransf_25"/>
    <property type="match status" value="1"/>
</dbReference>
<dbReference type="PANTHER" id="PTHR43861:SF1">
    <property type="entry name" value="TRANS-ACONITATE 2-METHYLTRANSFERASE"/>
    <property type="match status" value="1"/>
</dbReference>
<proteinExistence type="predicted"/>
<evidence type="ECO:0000313" key="4">
    <source>
        <dbReference type="EMBL" id="PNS15104.1"/>
    </source>
</evidence>
<dbReference type="STRING" id="2082308.A0A2K1QIV4"/>
<keyword evidence="2" id="KW-0808">Transferase</keyword>
<dbReference type="SUPFAM" id="SSF53335">
    <property type="entry name" value="S-adenosyl-L-methionine-dependent methyltransferases"/>
    <property type="match status" value="1"/>
</dbReference>
<protein>
    <recommendedName>
        <fullName evidence="3">Methyltransferase domain-containing protein</fullName>
    </recommendedName>
</protein>